<comment type="caution">
    <text evidence="5">The sequence shown here is derived from an EMBL/GenBank/DDBJ whole genome shotgun (WGS) entry which is preliminary data.</text>
</comment>
<dbReference type="Pfam" id="PF24463">
    <property type="entry name" value="DUF7577"/>
    <property type="match status" value="1"/>
</dbReference>
<dbReference type="STRING" id="796620.VIBC2010_16509"/>
<dbReference type="Proteomes" id="UP000002943">
    <property type="component" value="Unassembled WGS sequence"/>
</dbReference>
<evidence type="ECO:0000313" key="6">
    <source>
        <dbReference type="Proteomes" id="UP000002943"/>
    </source>
</evidence>
<dbReference type="Pfam" id="PF09413">
    <property type="entry name" value="DUF2007"/>
    <property type="match status" value="1"/>
</dbReference>
<gene>
    <name evidence="5" type="ORF">VIBC2010_16509</name>
</gene>
<evidence type="ECO:0000313" key="5">
    <source>
        <dbReference type="EMBL" id="EFP94654.1"/>
    </source>
</evidence>
<accession>E3BQI0</accession>
<feature type="domain" description="RanBP2-type" evidence="4">
    <location>
        <begin position="77"/>
        <end position="96"/>
    </location>
</feature>
<evidence type="ECO:0000256" key="3">
    <source>
        <dbReference type="ARBA" id="ARBA00022833"/>
    </source>
</evidence>
<keyword evidence="2" id="KW-0863">Zinc-finger</keyword>
<keyword evidence="1" id="KW-0479">Metal-binding</keyword>
<dbReference type="InterPro" id="IPR001876">
    <property type="entry name" value="Znf_RanBP2"/>
</dbReference>
<dbReference type="InterPro" id="IPR018551">
    <property type="entry name" value="DUF2007"/>
</dbReference>
<evidence type="ECO:0000256" key="2">
    <source>
        <dbReference type="ARBA" id="ARBA00022771"/>
    </source>
</evidence>
<dbReference type="InterPro" id="IPR055999">
    <property type="entry name" value="DUF7577"/>
</dbReference>
<keyword evidence="3" id="KW-0862">Zinc</keyword>
<evidence type="ECO:0000259" key="4">
    <source>
        <dbReference type="PROSITE" id="PS01358"/>
    </source>
</evidence>
<proteinExistence type="predicted"/>
<protein>
    <recommendedName>
        <fullName evidence="4">RanBP2-type domain-containing protein</fullName>
    </recommendedName>
</protein>
<dbReference type="PROSITE" id="PS01358">
    <property type="entry name" value="ZF_RANBP2_1"/>
    <property type="match status" value="1"/>
</dbReference>
<dbReference type="GO" id="GO:0008270">
    <property type="term" value="F:zinc ion binding"/>
    <property type="evidence" value="ECO:0007669"/>
    <property type="project" value="UniProtKB-KW"/>
</dbReference>
<name>E3BQI0_9VIBR</name>
<keyword evidence="6" id="KW-1185">Reference proteome</keyword>
<organism evidence="5 6">
    <name type="scientific">Vibrio caribbeanicus ATCC BAA-2122</name>
    <dbReference type="NCBI Taxonomy" id="796620"/>
    <lineage>
        <taxon>Bacteria</taxon>
        <taxon>Pseudomonadati</taxon>
        <taxon>Pseudomonadota</taxon>
        <taxon>Gammaproteobacteria</taxon>
        <taxon>Vibrionales</taxon>
        <taxon>Vibrionaceae</taxon>
        <taxon>Vibrio</taxon>
    </lineage>
</organism>
<dbReference type="RefSeq" id="WP_009603461.1">
    <property type="nucleotide sequence ID" value="NZ_AEIU01000122.1"/>
</dbReference>
<dbReference type="AlphaFoldDB" id="E3BQI0"/>
<sequence>MKIYSALNPTDAHIICELLKSHDIACEVHGADLFGLQGELPLGESTEPYIWLFDDGLYEKANQIIMQYREPSHRADWRCKRCGEDNGAEFDICWNCGTNAE</sequence>
<dbReference type="eggNOG" id="ENOG5033HJC">
    <property type="taxonomic scope" value="Bacteria"/>
</dbReference>
<evidence type="ECO:0000256" key="1">
    <source>
        <dbReference type="ARBA" id="ARBA00022723"/>
    </source>
</evidence>
<dbReference type="OrthoDB" id="9814654at2"/>
<dbReference type="EMBL" id="AEIU01000122">
    <property type="protein sequence ID" value="EFP94654.1"/>
    <property type="molecule type" value="Genomic_DNA"/>
</dbReference>
<reference evidence="5 6" key="1">
    <citation type="journal article" date="2012" name="Int. J. Syst. Evol. Microbiol.">
        <title>Vibrio caribbeanicus sp. nov., isolated from the marine sponge Scleritoderma cyanea.</title>
        <authorList>
            <person name="Hoffmann M."/>
            <person name="Monday S.R."/>
            <person name="Allard M.W."/>
            <person name="Strain E.A."/>
            <person name="Whittaker P."/>
            <person name="Naum M."/>
            <person name="McCarthy P.J."/>
            <person name="Lopez J.V."/>
            <person name="Fischer M."/>
            <person name="Brown E.W."/>
        </authorList>
    </citation>
    <scope>NUCLEOTIDE SEQUENCE [LARGE SCALE GENOMIC DNA]</scope>
    <source>
        <strain evidence="5 6">ATCC BAA-2122</strain>
    </source>
</reference>